<gene>
    <name evidence="5" type="ORF">GFSPODELE1_LOCUS4804</name>
</gene>
<dbReference type="PANTHER" id="PTHR43353">
    <property type="entry name" value="SUCCINATE-SEMIALDEHYDE DEHYDROGENASE, MITOCHONDRIAL"/>
    <property type="match status" value="1"/>
</dbReference>
<dbReference type="InterPro" id="IPR029510">
    <property type="entry name" value="Ald_DH_CS_GLU"/>
</dbReference>
<organism evidence="5 6">
    <name type="scientific">Somion occarium</name>
    <dbReference type="NCBI Taxonomy" id="3059160"/>
    <lineage>
        <taxon>Eukaryota</taxon>
        <taxon>Fungi</taxon>
        <taxon>Dikarya</taxon>
        <taxon>Basidiomycota</taxon>
        <taxon>Agaricomycotina</taxon>
        <taxon>Agaricomycetes</taxon>
        <taxon>Polyporales</taxon>
        <taxon>Cerrenaceae</taxon>
        <taxon>Somion</taxon>
    </lineage>
</organism>
<comment type="similarity">
    <text evidence="3">Belongs to the aldehyde dehydrogenase family.</text>
</comment>
<reference evidence="6" key="1">
    <citation type="submission" date="2024-04" db="EMBL/GenBank/DDBJ databases">
        <authorList>
            <person name="Shaw F."/>
            <person name="Minotto A."/>
        </authorList>
    </citation>
    <scope>NUCLEOTIDE SEQUENCE [LARGE SCALE GENOMIC DNA]</scope>
</reference>
<protein>
    <recommendedName>
        <fullName evidence="4">Aldehyde dehydrogenase domain-containing protein</fullName>
    </recommendedName>
</protein>
<feature type="active site" evidence="2">
    <location>
        <position position="259"/>
    </location>
</feature>
<evidence type="ECO:0000256" key="1">
    <source>
        <dbReference type="ARBA" id="ARBA00023002"/>
    </source>
</evidence>
<name>A0ABP1D9Z7_9APHY</name>
<sequence>MTENKEPPFIPLFIGGAFRPLTTDTTFDVRNPATGQVVEHAAAASAQDCQLAIEAAGNAFDSWKATTPGFKADIFRKVADLIITARFQEKIIQTATQETGVPPETGALTNITAIRDYILAAAEGPYEAKGEILPSDFGAKVFVEKRPLGVIFIISPWNSPLGLSLITTLPALAAGNTIVHKTSENSPGTQLIAAELLKEAGIPDGVFNVIHTAKEDAGSRVAEIIAHPLVRKIGFTGSDHIGRIIATEAAKYLKPVILELGGKAPAIVLNDAKIDVAARGIIAGALLHSGQLCLSTERVIVQREVAAKLIECLKAVASKLKAGDVNSTDARLGPLFNENAAKEVVSMIKEAVDGGAQLLLGDLKHDGAFVQPHIVLGTKPGTRLWDRESFGPVITIAIVDTVDEAIELANASSYSLTSSLWTSDMQKAFEIASRIYVDKVNVNGMTMSSEPRFHQEGKGGSSGYGKFCVDSFLHTQLISFQDPEKQMFPLVDF</sequence>
<dbReference type="Proteomes" id="UP001497453">
    <property type="component" value="Chromosome 3"/>
</dbReference>
<dbReference type="SUPFAM" id="SSF53720">
    <property type="entry name" value="ALDH-like"/>
    <property type="match status" value="1"/>
</dbReference>
<dbReference type="Gene3D" id="3.40.605.10">
    <property type="entry name" value="Aldehyde Dehydrogenase, Chain A, domain 1"/>
    <property type="match status" value="1"/>
</dbReference>
<dbReference type="InterPro" id="IPR016162">
    <property type="entry name" value="Ald_DH_N"/>
</dbReference>
<dbReference type="PANTHER" id="PTHR43353:SF6">
    <property type="entry name" value="CYTOPLASMIC ALDEHYDE DEHYDROGENASE (EUROFUNG)"/>
    <property type="match status" value="1"/>
</dbReference>
<dbReference type="InterPro" id="IPR015590">
    <property type="entry name" value="Aldehyde_DH_dom"/>
</dbReference>
<dbReference type="Pfam" id="PF00171">
    <property type="entry name" value="Aldedh"/>
    <property type="match status" value="1"/>
</dbReference>
<dbReference type="InterPro" id="IPR016163">
    <property type="entry name" value="Ald_DH_C"/>
</dbReference>
<proteinExistence type="inferred from homology"/>
<evidence type="ECO:0000259" key="4">
    <source>
        <dbReference type="Pfam" id="PF00171"/>
    </source>
</evidence>
<dbReference type="EMBL" id="OZ037946">
    <property type="protein sequence ID" value="CAL1703999.1"/>
    <property type="molecule type" value="Genomic_DNA"/>
</dbReference>
<feature type="domain" description="Aldehyde dehydrogenase" evidence="4">
    <location>
        <begin position="25"/>
        <end position="470"/>
    </location>
</feature>
<evidence type="ECO:0000256" key="3">
    <source>
        <dbReference type="RuleBase" id="RU003345"/>
    </source>
</evidence>
<evidence type="ECO:0000313" key="6">
    <source>
        <dbReference type="Proteomes" id="UP001497453"/>
    </source>
</evidence>
<evidence type="ECO:0000256" key="2">
    <source>
        <dbReference type="PROSITE-ProRule" id="PRU10007"/>
    </source>
</evidence>
<dbReference type="Gene3D" id="3.40.309.10">
    <property type="entry name" value="Aldehyde Dehydrogenase, Chain A, domain 2"/>
    <property type="match status" value="1"/>
</dbReference>
<accession>A0ABP1D9Z7</accession>
<evidence type="ECO:0000313" key="5">
    <source>
        <dbReference type="EMBL" id="CAL1703999.1"/>
    </source>
</evidence>
<dbReference type="InterPro" id="IPR050740">
    <property type="entry name" value="Aldehyde_DH_Superfamily"/>
</dbReference>
<dbReference type="PROSITE" id="PS00687">
    <property type="entry name" value="ALDEHYDE_DEHYDR_GLU"/>
    <property type="match status" value="1"/>
</dbReference>
<keyword evidence="1 3" id="KW-0560">Oxidoreductase</keyword>
<keyword evidence="6" id="KW-1185">Reference proteome</keyword>
<dbReference type="InterPro" id="IPR016161">
    <property type="entry name" value="Ald_DH/histidinol_DH"/>
</dbReference>